<proteinExistence type="predicted"/>
<dbReference type="InterPro" id="IPR015002">
    <property type="entry name" value="T6SS_Tdi1_C"/>
</dbReference>
<accession>A0ABS5L3P8</accession>
<dbReference type="RefSeq" id="WP_212018823.1">
    <property type="nucleotide sequence ID" value="NZ_JAAFYZ010000214.1"/>
</dbReference>
<keyword evidence="3" id="KW-1185">Reference proteome</keyword>
<organism evidence="2 3">
    <name type="scientific">Catenulispora pinistramenti</name>
    <dbReference type="NCBI Taxonomy" id="2705254"/>
    <lineage>
        <taxon>Bacteria</taxon>
        <taxon>Bacillati</taxon>
        <taxon>Actinomycetota</taxon>
        <taxon>Actinomycetes</taxon>
        <taxon>Catenulisporales</taxon>
        <taxon>Catenulisporaceae</taxon>
        <taxon>Catenulispora</taxon>
    </lineage>
</organism>
<reference evidence="2 3" key="1">
    <citation type="submission" date="2020-02" db="EMBL/GenBank/DDBJ databases">
        <title>Acidophilic actinobacteria isolated from forest soil.</title>
        <authorList>
            <person name="Golinska P."/>
        </authorList>
    </citation>
    <scope>NUCLEOTIDE SEQUENCE [LARGE SCALE GENOMIC DNA]</scope>
    <source>
        <strain evidence="2 3">NL8</strain>
    </source>
</reference>
<dbReference type="EMBL" id="JAAFYZ010000214">
    <property type="protein sequence ID" value="MBS2552844.1"/>
    <property type="molecule type" value="Genomic_DNA"/>
</dbReference>
<feature type="domain" description="T6SS immunity protein Tdi1 C-terminal" evidence="1">
    <location>
        <begin position="97"/>
        <end position="168"/>
    </location>
</feature>
<sequence>MPTEAARGLADHGTGDFADGFLQLVAPETLDDTLSEWLGGFQPSRTPFARTALGDLLYIRDLRERAAALGMSEEEIGTAYDVSVVNVRYKKIGVLAHSFSDFVDGISDPEFLTEELRKDLYDGAVARLGRPGPDEMYTFVPLLAWGGSEDPATLDRVKAGVALDILFQA</sequence>
<protein>
    <submittedName>
        <fullName evidence="2">DUF1851 domain-containing protein</fullName>
    </submittedName>
</protein>
<evidence type="ECO:0000259" key="1">
    <source>
        <dbReference type="Pfam" id="PF08906"/>
    </source>
</evidence>
<dbReference type="Pfam" id="PF08906">
    <property type="entry name" value="T6SS_Tdi1_C"/>
    <property type="match status" value="1"/>
</dbReference>
<dbReference type="Proteomes" id="UP000730482">
    <property type="component" value="Unassembled WGS sequence"/>
</dbReference>
<gene>
    <name evidence="2" type="ORF">KGQ19_38925</name>
</gene>
<name>A0ABS5L3P8_9ACTN</name>
<comment type="caution">
    <text evidence="2">The sequence shown here is derived from an EMBL/GenBank/DDBJ whole genome shotgun (WGS) entry which is preliminary data.</text>
</comment>
<evidence type="ECO:0000313" key="2">
    <source>
        <dbReference type="EMBL" id="MBS2552844.1"/>
    </source>
</evidence>
<evidence type="ECO:0000313" key="3">
    <source>
        <dbReference type="Proteomes" id="UP000730482"/>
    </source>
</evidence>